<dbReference type="EMBL" id="BDSP01000087">
    <property type="protein sequence ID" value="GAX15224.1"/>
    <property type="molecule type" value="Genomic_DNA"/>
</dbReference>
<keyword evidence="2" id="KW-1185">Reference proteome</keyword>
<proteinExistence type="predicted"/>
<name>A0A1Z5JML3_FISSO</name>
<accession>A0A1Z5JML3</accession>
<protein>
    <submittedName>
        <fullName evidence="1">Uncharacterized protein</fullName>
    </submittedName>
</protein>
<dbReference type="InParanoid" id="A0A1Z5JML3"/>
<organism evidence="1 2">
    <name type="scientific">Fistulifera solaris</name>
    <name type="common">Oleaginous diatom</name>
    <dbReference type="NCBI Taxonomy" id="1519565"/>
    <lineage>
        <taxon>Eukaryota</taxon>
        <taxon>Sar</taxon>
        <taxon>Stramenopiles</taxon>
        <taxon>Ochrophyta</taxon>
        <taxon>Bacillariophyta</taxon>
        <taxon>Bacillariophyceae</taxon>
        <taxon>Bacillariophycidae</taxon>
        <taxon>Naviculales</taxon>
        <taxon>Naviculaceae</taxon>
        <taxon>Fistulifera</taxon>
    </lineage>
</organism>
<dbReference type="Proteomes" id="UP000198406">
    <property type="component" value="Unassembled WGS sequence"/>
</dbReference>
<dbReference type="AlphaFoldDB" id="A0A1Z5JML3"/>
<evidence type="ECO:0000313" key="2">
    <source>
        <dbReference type="Proteomes" id="UP000198406"/>
    </source>
</evidence>
<gene>
    <name evidence="1" type="ORF">FisN_12Lu146</name>
</gene>
<evidence type="ECO:0000313" key="1">
    <source>
        <dbReference type="EMBL" id="GAX15224.1"/>
    </source>
</evidence>
<comment type="caution">
    <text evidence="1">The sequence shown here is derived from an EMBL/GenBank/DDBJ whole genome shotgun (WGS) entry which is preliminary data.</text>
</comment>
<reference evidence="1 2" key="1">
    <citation type="journal article" date="2015" name="Plant Cell">
        <title>Oil accumulation by the oleaginous diatom Fistulifera solaris as revealed by the genome and transcriptome.</title>
        <authorList>
            <person name="Tanaka T."/>
            <person name="Maeda Y."/>
            <person name="Veluchamy A."/>
            <person name="Tanaka M."/>
            <person name="Abida H."/>
            <person name="Marechal E."/>
            <person name="Bowler C."/>
            <person name="Muto M."/>
            <person name="Sunaga Y."/>
            <person name="Tanaka M."/>
            <person name="Yoshino T."/>
            <person name="Taniguchi T."/>
            <person name="Fukuda Y."/>
            <person name="Nemoto M."/>
            <person name="Matsumoto M."/>
            <person name="Wong P.S."/>
            <person name="Aburatani S."/>
            <person name="Fujibuchi W."/>
        </authorList>
    </citation>
    <scope>NUCLEOTIDE SEQUENCE [LARGE SCALE GENOMIC DNA]</scope>
    <source>
        <strain evidence="1 2">JPCC DA0580</strain>
    </source>
</reference>
<sequence length="158" mass="17944">MARHQGLHSLSISDSILRMVDPKHTLLKQLLNRNRKIQGIGFGDAHDKVGYYETEIRKLYAFNRFFQDFAHLPMESLSLVPSLLGNALTGCASRDFRWSAFLMAYHSDALCQLVENSPLPSMSASEFDNIGTVPEPSTMESFLQSVRNEFFCYDDMSL</sequence>